<reference evidence="1" key="1">
    <citation type="submission" date="2014-12" db="EMBL/GenBank/DDBJ databases">
        <title>Insight into the proteome of Arion vulgaris.</title>
        <authorList>
            <person name="Aradska J."/>
            <person name="Bulat T."/>
            <person name="Smidak R."/>
            <person name="Sarate P."/>
            <person name="Gangsoo J."/>
            <person name="Sialana F."/>
            <person name="Bilban M."/>
            <person name="Lubec G."/>
        </authorList>
    </citation>
    <scope>NUCLEOTIDE SEQUENCE</scope>
    <source>
        <tissue evidence="1">Skin</tissue>
    </source>
</reference>
<dbReference type="EMBL" id="HACG01013829">
    <property type="protein sequence ID" value="CEK60694.1"/>
    <property type="molecule type" value="Transcribed_RNA"/>
</dbReference>
<name>A0A0B6YWI1_9EUPU</name>
<accession>A0A0B6YWI1</accession>
<organism evidence="1">
    <name type="scientific">Arion vulgaris</name>
    <dbReference type="NCBI Taxonomy" id="1028688"/>
    <lineage>
        <taxon>Eukaryota</taxon>
        <taxon>Metazoa</taxon>
        <taxon>Spiralia</taxon>
        <taxon>Lophotrochozoa</taxon>
        <taxon>Mollusca</taxon>
        <taxon>Gastropoda</taxon>
        <taxon>Heterobranchia</taxon>
        <taxon>Euthyneura</taxon>
        <taxon>Panpulmonata</taxon>
        <taxon>Eupulmonata</taxon>
        <taxon>Stylommatophora</taxon>
        <taxon>Helicina</taxon>
        <taxon>Arionoidea</taxon>
        <taxon>Arionidae</taxon>
        <taxon>Arion</taxon>
    </lineage>
</organism>
<gene>
    <name evidence="1" type="primary">ORF40126</name>
</gene>
<proteinExistence type="predicted"/>
<dbReference type="AlphaFoldDB" id="A0A0B6YWI1"/>
<protein>
    <submittedName>
        <fullName evidence="1">Uncharacterized protein</fullName>
    </submittedName>
</protein>
<sequence length="53" mass="6342">MYNTETWRITTMILLKKKRKAVRNVCLKRMEGLNKFTDNKLMERTNGKQIPAK</sequence>
<evidence type="ECO:0000313" key="1">
    <source>
        <dbReference type="EMBL" id="CEK60694.1"/>
    </source>
</evidence>